<feature type="non-terminal residue" evidence="3">
    <location>
        <position position="205"/>
    </location>
</feature>
<dbReference type="PANTHER" id="PTHR11358">
    <property type="entry name" value="ARGINASE/AGMATINASE"/>
    <property type="match status" value="1"/>
</dbReference>
<dbReference type="SUPFAM" id="SSF52768">
    <property type="entry name" value="Arginase/deacetylase"/>
    <property type="match status" value="1"/>
</dbReference>
<dbReference type="AlphaFoldDB" id="A0A382WI51"/>
<name>A0A382WI51_9ZZZZ</name>
<dbReference type="PANTHER" id="PTHR11358:SF26">
    <property type="entry name" value="GUANIDINO ACID HYDROLASE, MITOCHONDRIAL"/>
    <property type="match status" value="1"/>
</dbReference>
<dbReference type="Gene3D" id="3.40.800.10">
    <property type="entry name" value="Ureohydrolase domain"/>
    <property type="match status" value="1"/>
</dbReference>
<dbReference type="EMBL" id="UINC01159584">
    <property type="protein sequence ID" value="SVD57761.1"/>
    <property type="molecule type" value="Genomic_DNA"/>
</dbReference>
<organism evidence="3">
    <name type="scientific">marine metagenome</name>
    <dbReference type="NCBI Taxonomy" id="408172"/>
    <lineage>
        <taxon>unclassified sequences</taxon>
        <taxon>metagenomes</taxon>
        <taxon>ecological metagenomes</taxon>
    </lineage>
</organism>
<dbReference type="PROSITE" id="PS51409">
    <property type="entry name" value="ARGINASE_2"/>
    <property type="match status" value="1"/>
</dbReference>
<protein>
    <recommendedName>
        <fullName evidence="4">Agmatinase</fullName>
    </recommendedName>
</protein>
<reference evidence="3" key="1">
    <citation type="submission" date="2018-05" db="EMBL/GenBank/DDBJ databases">
        <authorList>
            <person name="Lanie J.A."/>
            <person name="Ng W.-L."/>
            <person name="Kazmierczak K.M."/>
            <person name="Andrzejewski T.M."/>
            <person name="Davidsen T.M."/>
            <person name="Wayne K.J."/>
            <person name="Tettelin H."/>
            <person name="Glass J.I."/>
            <person name="Rusch D."/>
            <person name="Podicherti R."/>
            <person name="Tsui H.-C.T."/>
            <person name="Winkler M.E."/>
        </authorList>
    </citation>
    <scope>NUCLEOTIDE SEQUENCE</scope>
</reference>
<dbReference type="Pfam" id="PF00491">
    <property type="entry name" value="Arginase"/>
    <property type="match status" value="1"/>
</dbReference>
<dbReference type="InterPro" id="IPR006035">
    <property type="entry name" value="Ureohydrolase"/>
</dbReference>
<evidence type="ECO:0000256" key="1">
    <source>
        <dbReference type="ARBA" id="ARBA00022723"/>
    </source>
</evidence>
<sequence length="205" mass="23344">MKKENKYKPLDAMEYPRFEGIRTFMRLPHETNLKDIDFTIVGVPFDTGGTFRVGARFGPSGIRDNSLLLRPYNPAQEIEIFKYCSGSDYGDIPIIPGYLPESHKLIQEESEKIFNQNTIPIFMGGDHSISLPLLRAVKQKYGTVALIHFDAHSDLWHGYFGNKDTHGTPFRRALEEDLIDPSRSSQVGLRGPLYDLEDYQMSTEA</sequence>
<evidence type="ECO:0008006" key="4">
    <source>
        <dbReference type="Google" id="ProtNLM"/>
    </source>
</evidence>
<dbReference type="InterPro" id="IPR023696">
    <property type="entry name" value="Ureohydrolase_dom_sf"/>
</dbReference>
<accession>A0A382WI51</accession>
<evidence type="ECO:0000256" key="2">
    <source>
        <dbReference type="ARBA" id="ARBA00022801"/>
    </source>
</evidence>
<evidence type="ECO:0000313" key="3">
    <source>
        <dbReference type="EMBL" id="SVD57761.1"/>
    </source>
</evidence>
<keyword evidence="1" id="KW-0479">Metal-binding</keyword>
<proteinExistence type="predicted"/>
<dbReference type="GO" id="GO:0046872">
    <property type="term" value="F:metal ion binding"/>
    <property type="evidence" value="ECO:0007669"/>
    <property type="project" value="UniProtKB-KW"/>
</dbReference>
<keyword evidence="2" id="KW-0378">Hydrolase</keyword>
<gene>
    <name evidence="3" type="ORF">METZ01_LOCUS410615</name>
</gene>
<dbReference type="GO" id="GO:0033389">
    <property type="term" value="P:putrescine biosynthetic process from arginine, via agmatine"/>
    <property type="evidence" value="ECO:0007669"/>
    <property type="project" value="TreeGrafter"/>
</dbReference>
<dbReference type="GO" id="GO:0008783">
    <property type="term" value="F:agmatinase activity"/>
    <property type="evidence" value="ECO:0007669"/>
    <property type="project" value="TreeGrafter"/>
</dbReference>